<dbReference type="SMART" id="SM00387">
    <property type="entry name" value="HATPase_c"/>
    <property type="match status" value="1"/>
</dbReference>
<dbReference type="Gene3D" id="1.10.287.130">
    <property type="match status" value="1"/>
</dbReference>
<protein>
    <recommendedName>
        <fullName evidence="3">histidine kinase</fullName>
        <ecNumber evidence="3">2.7.13.3</ecNumber>
    </recommendedName>
</protein>
<keyword evidence="7" id="KW-0547">Nucleotide-binding</keyword>
<dbReference type="InterPro" id="IPR036890">
    <property type="entry name" value="HATPase_C_sf"/>
</dbReference>
<dbReference type="InterPro" id="IPR013655">
    <property type="entry name" value="PAS_fold_3"/>
</dbReference>
<evidence type="ECO:0000256" key="4">
    <source>
        <dbReference type="ARBA" id="ARBA00022475"/>
    </source>
</evidence>
<keyword evidence="9" id="KW-0067">ATP-binding</keyword>
<dbReference type="PANTHER" id="PTHR43304:SF1">
    <property type="entry name" value="PAC DOMAIN-CONTAINING PROTEIN"/>
    <property type="match status" value="1"/>
</dbReference>
<accession>A0A495J3S9</accession>
<keyword evidence="5" id="KW-0597">Phosphoprotein</keyword>
<dbReference type="CDD" id="cd00082">
    <property type="entry name" value="HisKA"/>
    <property type="match status" value="1"/>
</dbReference>
<evidence type="ECO:0000256" key="6">
    <source>
        <dbReference type="ARBA" id="ARBA00022679"/>
    </source>
</evidence>
<dbReference type="EC" id="2.7.13.3" evidence="3"/>
<keyword evidence="11" id="KW-0472">Membrane</keyword>
<evidence type="ECO:0000313" key="16">
    <source>
        <dbReference type="Proteomes" id="UP000268007"/>
    </source>
</evidence>
<dbReference type="OrthoDB" id="9813151at2"/>
<dbReference type="CDD" id="cd00075">
    <property type="entry name" value="HATPase"/>
    <property type="match status" value="1"/>
</dbReference>
<feature type="domain" description="PAC" evidence="14">
    <location>
        <begin position="610"/>
        <end position="662"/>
    </location>
</feature>
<dbReference type="InterPro" id="IPR003594">
    <property type="entry name" value="HATPase_dom"/>
</dbReference>
<dbReference type="Gene3D" id="3.30.450.20">
    <property type="entry name" value="PAS domain"/>
    <property type="match status" value="5"/>
</dbReference>
<reference evidence="15 16" key="1">
    <citation type="submission" date="2018-10" db="EMBL/GenBank/DDBJ databases">
        <title>Genomic Encyclopedia of Archaeal and Bacterial Type Strains, Phase II (KMG-II): from individual species to whole genera.</title>
        <authorList>
            <person name="Goeker M."/>
        </authorList>
    </citation>
    <scope>NUCLEOTIDE SEQUENCE [LARGE SCALE GENOMIC DNA]</scope>
    <source>
        <strain evidence="15 16">DSM 18602</strain>
    </source>
</reference>
<dbReference type="Pfam" id="PF00512">
    <property type="entry name" value="HisKA"/>
    <property type="match status" value="1"/>
</dbReference>
<dbReference type="InterPro" id="IPR000700">
    <property type="entry name" value="PAS-assoc_C"/>
</dbReference>
<dbReference type="FunFam" id="3.30.565.10:FF:000023">
    <property type="entry name" value="PAS domain-containing sensor histidine kinase"/>
    <property type="match status" value="1"/>
</dbReference>
<evidence type="ECO:0000256" key="11">
    <source>
        <dbReference type="ARBA" id="ARBA00023136"/>
    </source>
</evidence>
<proteinExistence type="predicted"/>
<evidence type="ECO:0000256" key="10">
    <source>
        <dbReference type="ARBA" id="ARBA00023012"/>
    </source>
</evidence>
<dbReference type="PROSITE" id="PS50112">
    <property type="entry name" value="PAS"/>
    <property type="match status" value="3"/>
</dbReference>
<evidence type="ECO:0000259" key="12">
    <source>
        <dbReference type="PROSITE" id="PS50109"/>
    </source>
</evidence>
<feature type="domain" description="PAS" evidence="13">
    <location>
        <begin position="289"/>
        <end position="358"/>
    </location>
</feature>
<feature type="domain" description="PAC" evidence="14">
    <location>
        <begin position="235"/>
        <end position="288"/>
    </location>
</feature>
<feature type="domain" description="Histidine kinase" evidence="12">
    <location>
        <begin position="666"/>
        <end position="882"/>
    </location>
</feature>
<comment type="subcellular location">
    <subcellularLocation>
        <location evidence="2">Cell membrane</location>
    </subcellularLocation>
</comment>
<evidence type="ECO:0000259" key="13">
    <source>
        <dbReference type="PROSITE" id="PS50112"/>
    </source>
</evidence>
<dbReference type="InterPro" id="IPR004358">
    <property type="entry name" value="Sig_transdc_His_kin-like_C"/>
</dbReference>
<dbReference type="InterPro" id="IPR001610">
    <property type="entry name" value="PAC"/>
</dbReference>
<dbReference type="InterPro" id="IPR005467">
    <property type="entry name" value="His_kinase_dom"/>
</dbReference>
<dbReference type="Pfam" id="PF13426">
    <property type="entry name" value="PAS_9"/>
    <property type="match status" value="2"/>
</dbReference>
<dbReference type="CDD" id="cd00130">
    <property type="entry name" value="PAS"/>
    <property type="match status" value="3"/>
</dbReference>
<keyword evidence="6" id="KW-0808">Transferase</keyword>
<dbReference type="InterPro" id="IPR003661">
    <property type="entry name" value="HisK_dim/P_dom"/>
</dbReference>
<evidence type="ECO:0000256" key="7">
    <source>
        <dbReference type="ARBA" id="ARBA00022741"/>
    </source>
</evidence>
<dbReference type="PROSITE" id="PS50109">
    <property type="entry name" value="HIS_KIN"/>
    <property type="match status" value="1"/>
</dbReference>
<dbReference type="InterPro" id="IPR036097">
    <property type="entry name" value="HisK_dim/P_sf"/>
</dbReference>
<evidence type="ECO:0000313" key="15">
    <source>
        <dbReference type="EMBL" id="RKR83607.1"/>
    </source>
</evidence>
<dbReference type="SUPFAM" id="SSF47384">
    <property type="entry name" value="Homodimeric domain of signal transducing histidine kinase"/>
    <property type="match status" value="1"/>
</dbReference>
<evidence type="ECO:0000256" key="2">
    <source>
        <dbReference type="ARBA" id="ARBA00004236"/>
    </source>
</evidence>
<dbReference type="Pfam" id="PF08447">
    <property type="entry name" value="PAS_3"/>
    <property type="match status" value="2"/>
</dbReference>
<dbReference type="AlphaFoldDB" id="A0A495J3S9"/>
<sequence>MKDTIFEVPEGGYKDIFYYSPSAKLIMSIDAPFYTILDVNKAYLEATNSTRELLVGKSVFAVFPPNPSDIGSKNIERTLFSFEEAIKTKQTHTMSNYRYDIPIPGTNDFEERYWTTSNTPILNAEGEVIYFIHSPANVTETYKLRQREKAGVLALNNQRQQLYSVFMQAPVGILILKGNDLFVELVNDNYLKLVGKKREEFENRPLLEGMPEVESQTFSSLLQGVLKTGVAYQGNELEVHIVRNGVPENLYFNFSYEPLVEADGRVSGVIAIAIDVTETIKSKHKLKEAEERARLAVDAVGLGTFDLDLQNGNMITSAQFDKIFGFNAPVHHSEYVNVIHPDDRETRTQAHKAAIEKGRIFYEARVIWPDETVHWMRVEGKVYYEGEKATRLLGTTLDITEQRNFGEEQRKLISLVDNSVDLMSILAVNGTNSYINKAGMRLLGFETEEQVETTPIAQLHTAEQLAFIEAEVLPSVMNKGSWAGTMMVKHLQSGEVFPVFNNCFRIDDPVSGKPIAVGAVMRDLRPELAAKQALADSEQLLRNITTAAPTALWMADKEGAITYVNQTWVDWTGTVFEDNLGEQWANAIYKDDRLRAIDKFLGDLRQRVLYETEFRLNHSDGTVHWCVATGKPQYDNNGKFTGYIGSCSDITEQKHLQQQKDDFIGIASHELKTPVTSIKAYTQILEKMLISQGNNREAGMIGKMDSQINRLTSLIGDLLDVTKINSGRLQFNDREFDFNSLIKELTDDLQHTFDKHTIIQNLEYTGMVYADRERISQVVTNLITNAIKYSPHADTIIVYASKEGNEVRLCVQDFGIGISQQKQERVFEQFYRVSGEMQHTFPGLGLGLYISSEIIKREGGRIWVNSKIGKGSTFCFALPVKKIQ</sequence>
<evidence type="ECO:0000256" key="5">
    <source>
        <dbReference type="ARBA" id="ARBA00022553"/>
    </source>
</evidence>
<feature type="domain" description="PAS" evidence="13">
    <location>
        <begin position="408"/>
        <end position="480"/>
    </location>
</feature>
<dbReference type="RefSeq" id="WP_121199081.1">
    <property type="nucleotide sequence ID" value="NZ_RBKU01000001.1"/>
</dbReference>
<comment type="caution">
    <text evidence="15">The sequence shown here is derived from an EMBL/GenBank/DDBJ whole genome shotgun (WGS) entry which is preliminary data.</text>
</comment>
<dbReference type="SMART" id="SM00388">
    <property type="entry name" value="HisKA"/>
    <property type="match status" value="1"/>
</dbReference>
<dbReference type="GO" id="GO:0000155">
    <property type="term" value="F:phosphorelay sensor kinase activity"/>
    <property type="evidence" value="ECO:0007669"/>
    <property type="project" value="InterPro"/>
</dbReference>
<keyword evidence="4" id="KW-1003">Cell membrane</keyword>
<feature type="domain" description="PAC" evidence="14">
    <location>
        <begin position="360"/>
        <end position="411"/>
    </location>
</feature>
<dbReference type="PRINTS" id="PR00344">
    <property type="entry name" value="BCTRLSENSOR"/>
</dbReference>
<dbReference type="SMART" id="SM00086">
    <property type="entry name" value="PAC"/>
    <property type="match status" value="3"/>
</dbReference>
<keyword evidence="8" id="KW-0418">Kinase</keyword>
<keyword evidence="10" id="KW-0902">Two-component regulatory system</keyword>
<dbReference type="SMART" id="SM00091">
    <property type="entry name" value="PAS"/>
    <property type="match status" value="5"/>
</dbReference>
<dbReference type="Pfam" id="PF02518">
    <property type="entry name" value="HATPase_c"/>
    <property type="match status" value="1"/>
</dbReference>
<dbReference type="InterPro" id="IPR052162">
    <property type="entry name" value="Sensor_kinase/Photoreceptor"/>
</dbReference>
<comment type="catalytic activity">
    <reaction evidence="1">
        <text>ATP + protein L-histidine = ADP + protein N-phospho-L-histidine.</text>
        <dbReference type="EC" id="2.7.13.3"/>
    </reaction>
</comment>
<organism evidence="15 16">
    <name type="scientific">Mucilaginibacter gracilis</name>
    <dbReference type="NCBI Taxonomy" id="423350"/>
    <lineage>
        <taxon>Bacteria</taxon>
        <taxon>Pseudomonadati</taxon>
        <taxon>Bacteroidota</taxon>
        <taxon>Sphingobacteriia</taxon>
        <taxon>Sphingobacteriales</taxon>
        <taxon>Sphingobacteriaceae</taxon>
        <taxon>Mucilaginibacter</taxon>
    </lineage>
</organism>
<dbReference type="Gene3D" id="3.30.565.10">
    <property type="entry name" value="Histidine kinase-like ATPase, C-terminal domain"/>
    <property type="match status" value="1"/>
</dbReference>
<dbReference type="InterPro" id="IPR013656">
    <property type="entry name" value="PAS_4"/>
</dbReference>
<evidence type="ECO:0000259" key="14">
    <source>
        <dbReference type="PROSITE" id="PS50113"/>
    </source>
</evidence>
<dbReference type="InterPro" id="IPR000014">
    <property type="entry name" value="PAS"/>
</dbReference>
<evidence type="ECO:0000256" key="8">
    <source>
        <dbReference type="ARBA" id="ARBA00022777"/>
    </source>
</evidence>
<dbReference type="Proteomes" id="UP000268007">
    <property type="component" value="Unassembled WGS sequence"/>
</dbReference>
<dbReference type="NCBIfam" id="TIGR00229">
    <property type="entry name" value="sensory_box"/>
    <property type="match status" value="2"/>
</dbReference>
<dbReference type="PROSITE" id="PS50113">
    <property type="entry name" value="PAC"/>
    <property type="match status" value="3"/>
</dbReference>
<dbReference type="PANTHER" id="PTHR43304">
    <property type="entry name" value="PHYTOCHROME-LIKE PROTEIN CPH1"/>
    <property type="match status" value="1"/>
</dbReference>
<dbReference type="GO" id="GO:0005886">
    <property type="term" value="C:plasma membrane"/>
    <property type="evidence" value="ECO:0007669"/>
    <property type="project" value="UniProtKB-SubCell"/>
</dbReference>
<name>A0A495J3S9_9SPHI</name>
<evidence type="ECO:0000256" key="3">
    <source>
        <dbReference type="ARBA" id="ARBA00012438"/>
    </source>
</evidence>
<dbReference type="SUPFAM" id="SSF55785">
    <property type="entry name" value="PYP-like sensor domain (PAS domain)"/>
    <property type="match status" value="5"/>
</dbReference>
<feature type="domain" description="PAS" evidence="13">
    <location>
        <begin position="537"/>
        <end position="593"/>
    </location>
</feature>
<keyword evidence="16" id="KW-1185">Reference proteome</keyword>
<evidence type="ECO:0000256" key="9">
    <source>
        <dbReference type="ARBA" id="ARBA00022840"/>
    </source>
</evidence>
<dbReference type="EMBL" id="RBKU01000001">
    <property type="protein sequence ID" value="RKR83607.1"/>
    <property type="molecule type" value="Genomic_DNA"/>
</dbReference>
<dbReference type="Gene3D" id="2.10.70.100">
    <property type="match status" value="1"/>
</dbReference>
<dbReference type="InterPro" id="IPR035965">
    <property type="entry name" value="PAS-like_dom_sf"/>
</dbReference>
<dbReference type="SUPFAM" id="SSF55874">
    <property type="entry name" value="ATPase domain of HSP90 chaperone/DNA topoisomerase II/histidine kinase"/>
    <property type="match status" value="1"/>
</dbReference>
<dbReference type="GO" id="GO:0005524">
    <property type="term" value="F:ATP binding"/>
    <property type="evidence" value="ECO:0007669"/>
    <property type="project" value="UniProtKB-KW"/>
</dbReference>
<gene>
    <name evidence="15" type="ORF">BDD43_3818</name>
</gene>
<dbReference type="Pfam" id="PF08448">
    <property type="entry name" value="PAS_4"/>
    <property type="match status" value="1"/>
</dbReference>
<evidence type="ECO:0000256" key="1">
    <source>
        <dbReference type="ARBA" id="ARBA00000085"/>
    </source>
</evidence>